<dbReference type="STRING" id="177437.HRM2_34580"/>
<dbReference type="GO" id="GO:0003922">
    <property type="term" value="F:GMP synthase (glutamine-hydrolyzing) activity"/>
    <property type="evidence" value="ECO:0007669"/>
    <property type="project" value="UniProtKB-EC"/>
</dbReference>
<dbReference type="eggNOG" id="COG0518">
    <property type="taxonomic scope" value="Bacteria"/>
</dbReference>
<dbReference type="InterPro" id="IPR017926">
    <property type="entry name" value="GATASE"/>
</dbReference>
<evidence type="ECO:0000313" key="3">
    <source>
        <dbReference type="Proteomes" id="UP000000442"/>
    </source>
</evidence>
<dbReference type="EC" id="6.3.5.2" evidence="2"/>
<gene>
    <name evidence="2" type="primary">guaA2</name>
    <name evidence="2" type="ordered locus">HRM2_34580</name>
</gene>
<proteinExistence type="predicted"/>
<evidence type="ECO:0000259" key="1">
    <source>
        <dbReference type="Pfam" id="PF00117"/>
    </source>
</evidence>
<organism evidence="2 3">
    <name type="scientific">Desulforapulum autotrophicum (strain ATCC 43914 / DSM 3382 / VKM B-1955 / HRM2)</name>
    <name type="common">Desulfobacterium autotrophicum</name>
    <dbReference type="NCBI Taxonomy" id="177437"/>
    <lineage>
        <taxon>Bacteria</taxon>
        <taxon>Pseudomonadati</taxon>
        <taxon>Thermodesulfobacteriota</taxon>
        <taxon>Desulfobacteria</taxon>
        <taxon>Desulfobacterales</taxon>
        <taxon>Desulfobacteraceae</taxon>
        <taxon>Desulforapulum</taxon>
    </lineage>
</organism>
<dbReference type="InterPro" id="IPR029062">
    <property type="entry name" value="Class_I_gatase-like"/>
</dbReference>
<dbReference type="KEGG" id="dat:HRM2_34580"/>
<keyword evidence="3" id="KW-1185">Reference proteome</keyword>
<dbReference type="OrthoDB" id="9813383at2"/>
<reference evidence="2 3" key="1">
    <citation type="journal article" date="2009" name="Environ. Microbiol.">
        <title>Genome sequence of Desulfobacterium autotrophicum HRM2, a marine sulfate reducer oxidizing organic carbon completely to carbon dioxide.</title>
        <authorList>
            <person name="Strittmatter A.W."/>
            <person name="Liesegang H."/>
            <person name="Rabus R."/>
            <person name="Decker I."/>
            <person name="Amann J."/>
            <person name="Andres S."/>
            <person name="Henne A."/>
            <person name="Fricke W.F."/>
            <person name="Martinez-Arias R."/>
            <person name="Bartels D."/>
            <person name="Goesmann A."/>
            <person name="Krause L."/>
            <person name="Puehler A."/>
            <person name="Klenk H.P."/>
            <person name="Richter M."/>
            <person name="Schuler M."/>
            <person name="Gloeckner F.O."/>
            <person name="Meyerdierks A."/>
            <person name="Gottschalk G."/>
            <person name="Amann R."/>
        </authorList>
    </citation>
    <scope>NUCLEOTIDE SEQUENCE [LARGE SCALE GENOMIC DNA]</scope>
    <source>
        <strain evidence="3">ATCC 43914 / DSM 3382 / HRM2</strain>
    </source>
</reference>
<dbReference type="FunFam" id="3.40.50.880:FF:000033">
    <property type="entry name" value="Glutamine amidotransferase class-I"/>
    <property type="match status" value="1"/>
</dbReference>
<keyword evidence="2" id="KW-0436">Ligase</keyword>
<protein>
    <submittedName>
        <fullName evidence="2">GuaA2</fullName>
        <ecNumber evidence="2">6.3.5.2</ecNumber>
    </submittedName>
</protein>
<dbReference type="AlphaFoldDB" id="C0Q928"/>
<accession>C0Q928</accession>
<dbReference type="PANTHER" id="PTHR42695:SF5">
    <property type="entry name" value="GLUTAMINE AMIDOTRANSFERASE YLR126C-RELATED"/>
    <property type="match status" value="1"/>
</dbReference>
<dbReference type="PANTHER" id="PTHR42695">
    <property type="entry name" value="GLUTAMINE AMIDOTRANSFERASE YLR126C-RELATED"/>
    <property type="match status" value="1"/>
</dbReference>
<feature type="domain" description="Glutamine amidotransferase" evidence="1">
    <location>
        <begin position="20"/>
        <end position="181"/>
    </location>
</feature>
<evidence type="ECO:0000313" key="2">
    <source>
        <dbReference type="EMBL" id="ACN16533.1"/>
    </source>
</evidence>
<dbReference type="RefSeq" id="WP_015905286.1">
    <property type="nucleotide sequence ID" value="NC_012108.1"/>
</dbReference>
<dbReference type="PROSITE" id="PS51273">
    <property type="entry name" value="GATASE_TYPE_1"/>
    <property type="match status" value="1"/>
</dbReference>
<dbReference type="GO" id="GO:0005829">
    <property type="term" value="C:cytosol"/>
    <property type="evidence" value="ECO:0007669"/>
    <property type="project" value="TreeGrafter"/>
</dbReference>
<dbReference type="CDD" id="cd01741">
    <property type="entry name" value="GATase1_1"/>
    <property type="match status" value="1"/>
</dbReference>
<dbReference type="Gene3D" id="3.40.50.880">
    <property type="match status" value="1"/>
</dbReference>
<name>C0Q928_DESAH</name>
<dbReference type="Proteomes" id="UP000000442">
    <property type="component" value="Chromosome"/>
</dbReference>
<sequence length="230" mass="25372">MRAHYLQHVPFEGLGSIEAWLENAGYEITCTPFYASETLPGVEEIDLLVVMGGPMSVNDEIDYPWLVNEKKFIRSVVEAGKPTLGICLGAQLITAAMGGRVFLNPVKEIGWFPVQAVASSDNAVFNFPEQAMVFHWHGETFSLPPKAIQIAKSAGCENQAFQIGRHVIGLQFHLETTPDSAQAIVAHCREELVAGEYIQTEQDLLSAPQERYQAINTLMGQILEYLHKGG</sequence>
<dbReference type="EMBL" id="CP001087">
    <property type="protein sequence ID" value="ACN16533.1"/>
    <property type="molecule type" value="Genomic_DNA"/>
</dbReference>
<dbReference type="HOGENOM" id="CLU_054974_3_3_7"/>
<dbReference type="Pfam" id="PF00117">
    <property type="entry name" value="GATase"/>
    <property type="match status" value="1"/>
</dbReference>
<dbReference type="SUPFAM" id="SSF52317">
    <property type="entry name" value="Class I glutamine amidotransferase-like"/>
    <property type="match status" value="1"/>
</dbReference>
<dbReference type="InterPro" id="IPR044992">
    <property type="entry name" value="ChyE-like"/>
</dbReference>